<protein>
    <submittedName>
        <fullName evidence="2">Uncharacterized protein</fullName>
    </submittedName>
</protein>
<keyword evidence="1" id="KW-0472">Membrane</keyword>
<organism evidence="2 3">
    <name type="scientific">Clostridium simiarum</name>
    <dbReference type="NCBI Taxonomy" id="2841506"/>
    <lineage>
        <taxon>Bacteria</taxon>
        <taxon>Bacillati</taxon>
        <taxon>Bacillota</taxon>
        <taxon>Clostridia</taxon>
        <taxon>Eubacteriales</taxon>
        <taxon>Clostridiaceae</taxon>
        <taxon>Clostridium</taxon>
    </lineage>
</organism>
<keyword evidence="1" id="KW-1133">Transmembrane helix</keyword>
<dbReference type="RefSeq" id="WP_216457550.1">
    <property type="nucleotide sequence ID" value="NZ_JAHLQL010000005.1"/>
</dbReference>
<feature type="transmembrane region" description="Helical" evidence="1">
    <location>
        <begin position="32"/>
        <end position="51"/>
    </location>
</feature>
<gene>
    <name evidence="2" type="ORF">KQI89_13930</name>
</gene>
<accession>A0ABS6F3L6</accession>
<evidence type="ECO:0000256" key="1">
    <source>
        <dbReference type="SAM" id="Phobius"/>
    </source>
</evidence>
<evidence type="ECO:0000313" key="3">
    <source>
        <dbReference type="Proteomes" id="UP000736583"/>
    </source>
</evidence>
<feature type="transmembrane region" description="Helical" evidence="1">
    <location>
        <begin position="6"/>
        <end position="25"/>
    </location>
</feature>
<evidence type="ECO:0000313" key="2">
    <source>
        <dbReference type="EMBL" id="MBU5592848.1"/>
    </source>
</evidence>
<proteinExistence type="predicted"/>
<comment type="caution">
    <text evidence="2">The sequence shown here is derived from an EMBL/GenBank/DDBJ whole genome shotgun (WGS) entry which is preliminary data.</text>
</comment>
<keyword evidence="1" id="KW-0812">Transmembrane</keyword>
<keyword evidence="3" id="KW-1185">Reference proteome</keyword>
<dbReference type="EMBL" id="JAHLQL010000005">
    <property type="protein sequence ID" value="MBU5592848.1"/>
    <property type="molecule type" value="Genomic_DNA"/>
</dbReference>
<feature type="transmembrane region" description="Helical" evidence="1">
    <location>
        <begin position="57"/>
        <end position="87"/>
    </location>
</feature>
<sequence length="166" mass="18798">MNKSKNLAKSGILTALTLIILYIANIAPTSKLTLLTLASAIIPLGILSINVRYALGIYLASSILSLILGLKGVSITYILFFGIYGFIKYYIENLRKAPLEILVKLTFFNISLFINVYVFKFIFTSIPYIDLPYALIIIIIEISFIIFDYALTLIIIFMDKYIHRLK</sequence>
<reference evidence="2 3" key="1">
    <citation type="submission" date="2021-06" db="EMBL/GenBank/DDBJ databases">
        <authorList>
            <person name="Sun Q."/>
            <person name="Li D."/>
        </authorList>
    </citation>
    <scope>NUCLEOTIDE SEQUENCE [LARGE SCALE GENOMIC DNA]</scope>
    <source>
        <strain evidence="2 3">MSJ-4</strain>
    </source>
</reference>
<dbReference type="Proteomes" id="UP000736583">
    <property type="component" value="Unassembled WGS sequence"/>
</dbReference>
<feature type="transmembrane region" description="Helical" evidence="1">
    <location>
        <begin position="99"/>
        <end position="119"/>
    </location>
</feature>
<feature type="transmembrane region" description="Helical" evidence="1">
    <location>
        <begin position="131"/>
        <end position="157"/>
    </location>
</feature>
<name>A0ABS6F3L6_9CLOT</name>